<feature type="region of interest" description="Disordered" evidence="4">
    <location>
        <begin position="194"/>
        <end position="250"/>
    </location>
</feature>
<dbReference type="AlphaFoldDB" id="A0AAN7VQ95"/>
<feature type="compositionally biased region" description="Polar residues" evidence="4">
    <location>
        <begin position="194"/>
        <end position="211"/>
    </location>
</feature>
<dbReference type="SUPFAM" id="SSF48403">
    <property type="entry name" value="Ankyrin repeat"/>
    <property type="match status" value="1"/>
</dbReference>
<gene>
    <name evidence="5" type="ORF">LTR97_007082</name>
</gene>
<dbReference type="PANTHER" id="PTHR24198">
    <property type="entry name" value="ANKYRIN REPEAT AND PROTEIN KINASE DOMAIN-CONTAINING PROTEIN"/>
    <property type="match status" value="1"/>
</dbReference>
<accession>A0AAN7VQ95</accession>
<dbReference type="PROSITE" id="PS50088">
    <property type="entry name" value="ANK_REPEAT"/>
    <property type="match status" value="3"/>
</dbReference>
<name>A0AAN7VQ95_9PEZI</name>
<feature type="repeat" description="ANK" evidence="3">
    <location>
        <begin position="392"/>
        <end position="424"/>
    </location>
</feature>
<evidence type="ECO:0008006" key="7">
    <source>
        <dbReference type="Google" id="ProtNLM"/>
    </source>
</evidence>
<keyword evidence="2 3" id="KW-0040">ANK repeat</keyword>
<dbReference type="Pfam" id="PF12796">
    <property type="entry name" value="Ank_2"/>
    <property type="match status" value="2"/>
</dbReference>
<comment type="caution">
    <text evidence="5">The sequence shown here is derived from an EMBL/GenBank/DDBJ whole genome shotgun (WGS) entry which is preliminary data.</text>
</comment>
<evidence type="ECO:0000256" key="3">
    <source>
        <dbReference type="PROSITE-ProRule" id="PRU00023"/>
    </source>
</evidence>
<sequence>MEPIGAAASIVTLIATIKTAKECLEQIRRSRNAPGLVLELLNEASDFQVLLTNVEAFNMSGTLGAKAQYGVQQALSRANKAFEALLVFVRQDLFKITEVGGHVSRSSSPTDHTKPILQVSGARASRWSWFNHEKELAKHRDSVRLARESLHFALTVANTGIHLEMRGVFELSQLSLKTELLADMRSMMLQMANANATRPPSPSASSDTTLRPASPDNLLVPDQNATRSRSSSVSSGRTSTTPDPGDSSDQEAVCFKTTVSTTSCPRSCSCNCHLTALVKTPQWMNQVTGLLFMRYSGTPLLYPSKCSTTRCKERHQSRINASYYFPWWMFHRMIEIVARWDSSTSPTVNLRVMRVLPDNAALFAHAREGSTAGIQDLFLRGLASPYDIRGTDGRSALHIAIYNGHVSTAQFLLDQKADREYKDRYFTSAVEACWQISLQKLPFRTIEPCVIGGPTEYSDFIDERDFTSVHKIVLGISSLSLDDYLSLSNADIDKKDVMGKTPLHFAAARGDLNAVLILLRHGADPNLTTDALWTPLIEAAMSSNHRTLRPLLMAGARIDAQNKAGQTALSMAAFIRDDLRYLDPLLEYQTNIHLTDKAGLTALHRSCIRDRLESARRLITLQADVDALDEKGYSTAHTCVLHNSHNVLKLLLESGARADRLATNGRTLLHDAAVVGDLSTIALLSNAVLRLDGLDPDAIDEDGQSAQGLFNDLRHTRVSETDEERTRVAFALQILLDKLRERHRIHLLSEKLSEILEVQSTVSDEEFFEAMDLMESSVESLPVLGDLTAPLLT</sequence>
<proteinExistence type="predicted"/>
<evidence type="ECO:0000256" key="4">
    <source>
        <dbReference type="SAM" id="MobiDB-lite"/>
    </source>
</evidence>
<reference evidence="5" key="1">
    <citation type="submission" date="2023-08" db="EMBL/GenBank/DDBJ databases">
        <title>Black Yeasts Isolated from many extreme environments.</title>
        <authorList>
            <person name="Coleine C."/>
            <person name="Stajich J.E."/>
            <person name="Selbmann L."/>
        </authorList>
    </citation>
    <scope>NUCLEOTIDE SEQUENCE</scope>
    <source>
        <strain evidence="5">CCFEE 5810</strain>
    </source>
</reference>
<dbReference type="EMBL" id="JAVRQU010000010">
    <property type="protein sequence ID" value="KAK5698122.1"/>
    <property type="molecule type" value="Genomic_DNA"/>
</dbReference>
<dbReference type="InterPro" id="IPR036770">
    <property type="entry name" value="Ankyrin_rpt-contain_sf"/>
</dbReference>
<feature type="repeat" description="ANK" evidence="3">
    <location>
        <begin position="598"/>
        <end position="630"/>
    </location>
</feature>
<feature type="repeat" description="ANK" evidence="3">
    <location>
        <begin position="498"/>
        <end position="530"/>
    </location>
</feature>
<dbReference type="InterPro" id="IPR002110">
    <property type="entry name" value="Ankyrin_rpt"/>
</dbReference>
<evidence type="ECO:0000256" key="2">
    <source>
        <dbReference type="ARBA" id="ARBA00023043"/>
    </source>
</evidence>
<dbReference type="Pfam" id="PF00023">
    <property type="entry name" value="Ank"/>
    <property type="match status" value="1"/>
</dbReference>
<protein>
    <recommendedName>
        <fullName evidence="7">Fungal N-terminal domain-containing protein</fullName>
    </recommendedName>
</protein>
<keyword evidence="1" id="KW-0677">Repeat</keyword>
<feature type="compositionally biased region" description="Low complexity" evidence="4">
    <location>
        <begin position="226"/>
        <end position="241"/>
    </location>
</feature>
<evidence type="ECO:0000313" key="5">
    <source>
        <dbReference type="EMBL" id="KAK5698122.1"/>
    </source>
</evidence>
<dbReference type="Proteomes" id="UP001310594">
    <property type="component" value="Unassembled WGS sequence"/>
</dbReference>
<dbReference type="PANTHER" id="PTHR24198:SF165">
    <property type="entry name" value="ANKYRIN REPEAT-CONTAINING PROTEIN-RELATED"/>
    <property type="match status" value="1"/>
</dbReference>
<dbReference type="Gene3D" id="1.25.40.20">
    <property type="entry name" value="Ankyrin repeat-containing domain"/>
    <property type="match status" value="3"/>
</dbReference>
<dbReference type="SMART" id="SM00248">
    <property type="entry name" value="ANK"/>
    <property type="match status" value="7"/>
</dbReference>
<evidence type="ECO:0000313" key="6">
    <source>
        <dbReference type="Proteomes" id="UP001310594"/>
    </source>
</evidence>
<organism evidence="5 6">
    <name type="scientific">Elasticomyces elasticus</name>
    <dbReference type="NCBI Taxonomy" id="574655"/>
    <lineage>
        <taxon>Eukaryota</taxon>
        <taxon>Fungi</taxon>
        <taxon>Dikarya</taxon>
        <taxon>Ascomycota</taxon>
        <taxon>Pezizomycotina</taxon>
        <taxon>Dothideomycetes</taxon>
        <taxon>Dothideomycetidae</taxon>
        <taxon>Mycosphaerellales</taxon>
        <taxon>Teratosphaeriaceae</taxon>
        <taxon>Elasticomyces</taxon>
    </lineage>
</organism>
<dbReference type="PRINTS" id="PR01415">
    <property type="entry name" value="ANKYRIN"/>
</dbReference>
<evidence type="ECO:0000256" key="1">
    <source>
        <dbReference type="ARBA" id="ARBA00022737"/>
    </source>
</evidence>
<dbReference type="PROSITE" id="PS50297">
    <property type="entry name" value="ANK_REP_REGION"/>
    <property type="match status" value="2"/>
</dbReference>